<organism evidence="7 8">
    <name type="scientific">Wallemia ichthyophaga</name>
    <dbReference type="NCBI Taxonomy" id="245174"/>
    <lineage>
        <taxon>Eukaryota</taxon>
        <taxon>Fungi</taxon>
        <taxon>Dikarya</taxon>
        <taxon>Basidiomycota</taxon>
        <taxon>Wallemiomycotina</taxon>
        <taxon>Wallemiomycetes</taxon>
        <taxon>Wallemiales</taxon>
        <taxon>Wallemiaceae</taxon>
        <taxon>Wallemia</taxon>
    </lineage>
</organism>
<feature type="domain" description="Ubiquitin-like protease family profile" evidence="6">
    <location>
        <begin position="209"/>
        <end position="386"/>
    </location>
</feature>
<reference evidence="7 8" key="1">
    <citation type="submission" date="2019-03" db="EMBL/GenBank/DDBJ databases">
        <title>Sequencing 23 genomes of Wallemia ichthyophaga.</title>
        <authorList>
            <person name="Gostincar C."/>
        </authorList>
    </citation>
    <scope>NUCLEOTIDE SEQUENCE [LARGE SCALE GENOMIC DNA]</scope>
    <source>
        <strain evidence="7 8">EXF-6200</strain>
    </source>
</reference>
<evidence type="ECO:0000256" key="1">
    <source>
        <dbReference type="ARBA" id="ARBA00005234"/>
    </source>
</evidence>
<evidence type="ECO:0000313" key="8">
    <source>
        <dbReference type="Proteomes" id="UP000310689"/>
    </source>
</evidence>
<dbReference type="PROSITE" id="PS50600">
    <property type="entry name" value="ULP_PROTEASE"/>
    <property type="match status" value="1"/>
</dbReference>
<keyword evidence="4" id="KW-0788">Thiol protease</keyword>
<sequence length="421" mass="48945">MTGYLENLFHSISDYFIGDSRQQSRQQSQQFPQQYSRQQSQLSKQSQQQSHRHINNSLSISTKSKTIQKTHKKRPHILSLQHLNNAQLRKIKLAFHQQQSRGYSADFDTFKGYYSFKQRVDKLNLGQNIPPSTRSRKSLDVGWLDTKQLRSDTSFNAAPPKVYHLSQLELAKLSLGPKRELPTELSDEEHAEHQKIMSLSGKVSKCGRQTMMSNDLKLLLPGRWLNDEVINFYAEMLRKRKADDIESWEKNDKKGVKPFDAYIHGTFLFSTLESAGYDKAKLGRWVKKIDLFEKDIIIFPINRGQSHWVCGAINMRKKRFEMYDSMGGGNKHVYNKMREYIGKEHETKKGTPFDFTDWEDFWSENTPAQNNGFDCGVFTCCFMDALSRGMDVDDDSAFEFTQKHMKYLRQRLVLDIAMASS</sequence>
<gene>
    <name evidence="7" type="ORF">E3P86_02585</name>
</gene>
<evidence type="ECO:0000313" key="7">
    <source>
        <dbReference type="EMBL" id="TIB36019.1"/>
    </source>
</evidence>
<evidence type="ECO:0000256" key="5">
    <source>
        <dbReference type="SAM" id="MobiDB-lite"/>
    </source>
</evidence>
<dbReference type="AlphaFoldDB" id="A0A4T0J0F5"/>
<dbReference type="GO" id="GO:0016926">
    <property type="term" value="P:protein desumoylation"/>
    <property type="evidence" value="ECO:0007669"/>
    <property type="project" value="TreeGrafter"/>
</dbReference>
<feature type="compositionally biased region" description="Polar residues" evidence="5">
    <location>
        <begin position="55"/>
        <end position="65"/>
    </location>
</feature>
<dbReference type="InterPro" id="IPR003653">
    <property type="entry name" value="Peptidase_C48_C"/>
</dbReference>
<dbReference type="PANTHER" id="PTHR12606">
    <property type="entry name" value="SENTRIN/SUMO-SPECIFIC PROTEASE"/>
    <property type="match status" value="1"/>
</dbReference>
<dbReference type="EMBL" id="SPOI01000138">
    <property type="protein sequence ID" value="TIB36019.1"/>
    <property type="molecule type" value="Genomic_DNA"/>
</dbReference>
<keyword evidence="3" id="KW-0378">Hydrolase</keyword>
<dbReference type="Gene3D" id="3.40.395.10">
    <property type="entry name" value="Adenoviral Proteinase, Chain A"/>
    <property type="match status" value="1"/>
</dbReference>
<evidence type="ECO:0000256" key="2">
    <source>
        <dbReference type="ARBA" id="ARBA00022670"/>
    </source>
</evidence>
<comment type="similarity">
    <text evidence="1">Belongs to the peptidase C48 family.</text>
</comment>
<dbReference type="SUPFAM" id="SSF54001">
    <property type="entry name" value="Cysteine proteinases"/>
    <property type="match status" value="1"/>
</dbReference>
<feature type="region of interest" description="Disordered" evidence="5">
    <location>
        <begin position="20"/>
        <end position="74"/>
    </location>
</feature>
<dbReference type="GO" id="GO:0006508">
    <property type="term" value="P:proteolysis"/>
    <property type="evidence" value="ECO:0007669"/>
    <property type="project" value="UniProtKB-KW"/>
</dbReference>
<feature type="compositionally biased region" description="Low complexity" evidence="5">
    <location>
        <begin position="20"/>
        <end position="49"/>
    </location>
</feature>
<evidence type="ECO:0000256" key="3">
    <source>
        <dbReference type="ARBA" id="ARBA00022801"/>
    </source>
</evidence>
<dbReference type="PANTHER" id="PTHR12606:SF141">
    <property type="entry name" value="GH15225P-RELATED"/>
    <property type="match status" value="1"/>
</dbReference>
<proteinExistence type="inferred from homology"/>
<dbReference type="Pfam" id="PF02902">
    <property type="entry name" value="Peptidase_C48"/>
    <property type="match status" value="1"/>
</dbReference>
<dbReference type="GO" id="GO:0005634">
    <property type="term" value="C:nucleus"/>
    <property type="evidence" value="ECO:0007669"/>
    <property type="project" value="TreeGrafter"/>
</dbReference>
<dbReference type="GO" id="GO:0016929">
    <property type="term" value="F:deSUMOylase activity"/>
    <property type="evidence" value="ECO:0007669"/>
    <property type="project" value="TreeGrafter"/>
</dbReference>
<protein>
    <recommendedName>
        <fullName evidence="6">Ubiquitin-like protease family profile domain-containing protein</fullName>
    </recommendedName>
</protein>
<comment type="caution">
    <text evidence="7">The sequence shown here is derived from an EMBL/GenBank/DDBJ whole genome shotgun (WGS) entry which is preliminary data.</text>
</comment>
<dbReference type="Proteomes" id="UP000310689">
    <property type="component" value="Unassembled WGS sequence"/>
</dbReference>
<evidence type="ECO:0000256" key="4">
    <source>
        <dbReference type="ARBA" id="ARBA00022807"/>
    </source>
</evidence>
<name>A0A4T0J0F5_WALIC</name>
<evidence type="ECO:0000259" key="6">
    <source>
        <dbReference type="PROSITE" id="PS50600"/>
    </source>
</evidence>
<accession>A0A4T0J0F5</accession>
<dbReference type="InterPro" id="IPR038765">
    <property type="entry name" value="Papain-like_cys_pep_sf"/>
</dbReference>
<keyword evidence="2" id="KW-0645">Protease</keyword>